<keyword evidence="2 6" id="KW-0349">Heme</keyword>
<evidence type="ECO:0000256" key="4">
    <source>
        <dbReference type="ARBA" id="ARBA00022982"/>
    </source>
</evidence>
<keyword evidence="9" id="KW-1185">Reference proteome</keyword>
<comment type="caution">
    <text evidence="8">The sequence shown here is derived from an EMBL/GenBank/DDBJ whole genome shotgun (WGS) entry which is preliminary data.</text>
</comment>
<dbReference type="Proteomes" id="UP001296776">
    <property type="component" value="Unassembled WGS sequence"/>
</dbReference>
<dbReference type="PROSITE" id="PS51007">
    <property type="entry name" value="CYTC"/>
    <property type="match status" value="1"/>
</dbReference>
<dbReference type="EMBL" id="NRSJ01000034">
    <property type="protein sequence ID" value="MBK1706112.1"/>
    <property type="molecule type" value="Genomic_DNA"/>
</dbReference>
<protein>
    <recommendedName>
        <fullName evidence="7">Cytochrome c domain-containing protein</fullName>
    </recommendedName>
</protein>
<dbReference type="PRINTS" id="PR00607">
    <property type="entry name" value="CYTCHROMECIE"/>
</dbReference>
<evidence type="ECO:0000256" key="6">
    <source>
        <dbReference type="PROSITE-ProRule" id="PRU00433"/>
    </source>
</evidence>
<dbReference type="SUPFAM" id="SSF46626">
    <property type="entry name" value="Cytochrome c"/>
    <property type="match status" value="1"/>
</dbReference>
<evidence type="ECO:0000256" key="5">
    <source>
        <dbReference type="ARBA" id="ARBA00023004"/>
    </source>
</evidence>
<sequence>MAQGRAIWLANCERCHGYGVAGAPIPMTPADWKPRLEQDQATLYRHAIEGFFGPRYTMMPPRGGNAQLSDAEVKAAVDYMTGLARHYINQQEQTK</sequence>
<dbReference type="PANTHER" id="PTHR40942">
    <property type="match status" value="1"/>
</dbReference>
<evidence type="ECO:0000259" key="7">
    <source>
        <dbReference type="PROSITE" id="PS51007"/>
    </source>
</evidence>
<evidence type="ECO:0000256" key="1">
    <source>
        <dbReference type="ARBA" id="ARBA00022448"/>
    </source>
</evidence>
<gene>
    <name evidence="8" type="ORF">CKO40_16540</name>
</gene>
<reference evidence="8" key="2">
    <citation type="journal article" date="2020" name="Microorganisms">
        <title>Osmotic Adaptation and Compatible Solute Biosynthesis of Phototrophic Bacteria as Revealed from Genome Analyses.</title>
        <authorList>
            <person name="Imhoff J.F."/>
            <person name="Rahn T."/>
            <person name="Kunzel S."/>
            <person name="Keller A."/>
            <person name="Neulinger S.C."/>
        </authorList>
    </citation>
    <scope>NUCLEOTIDE SEQUENCE</scope>
    <source>
        <strain evidence="8">DSM 11080</strain>
    </source>
</reference>
<proteinExistence type="predicted"/>
<evidence type="ECO:0000256" key="3">
    <source>
        <dbReference type="ARBA" id="ARBA00022723"/>
    </source>
</evidence>
<evidence type="ECO:0000256" key="2">
    <source>
        <dbReference type="ARBA" id="ARBA00022617"/>
    </source>
</evidence>
<keyword evidence="3 6" id="KW-0479">Metal-binding</keyword>
<dbReference type="Pfam" id="PF13442">
    <property type="entry name" value="Cytochrome_CBB3"/>
    <property type="match status" value="1"/>
</dbReference>
<evidence type="ECO:0000313" key="9">
    <source>
        <dbReference type="Proteomes" id="UP001296776"/>
    </source>
</evidence>
<dbReference type="GO" id="GO:0009055">
    <property type="term" value="F:electron transfer activity"/>
    <property type="evidence" value="ECO:0007669"/>
    <property type="project" value="InterPro"/>
</dbReference>
<accession>A0AAJ0U6J8</accession>
<dbReference type="InterPro" id="IPR002323">
    <property type="entry name" value="Cyt_CIE"/>
</dbReference>
<dbReference type="GO" id="GO:0005506">
    <property type="term" value="F:iron ion binding"/>
    <property type="evidence" value="ECO:0007669"/>
    <property type="project" value="InterPro"/>
</dbReference>
<reference evidence="8" key="1">
    <citation type="submission" date="2017-08" db="EMBL/GenBank/DDBJ databases">
        <authorList>
            <person name="Imhoff J.F."/>
            <person name="Rahn T."/>
            <person name="Kuenzel S."/>
            <person name="Neulinger S.C."/>
        </authorList>
    </citation>
    <scope>NUCLEOTIDE SEQUENCE</scope>
    <source>
        <strain evidence="8">DSM 11080</strain>
    </source>
</reference>
<dbReference type="Gene3D" id="1.10.760.10">
    <property type="entry name" value="Cytochrome c-like domain"/>
    <property type="match status" value="1"/>
</dbReference>
<keyword evidence="1" id="KW-0813">Transport</keyword>
<keyword evidence="4" id="KW-0249">Electron transport</keyword>
<feature type="domain" description="Cytochrome c" evidence="7">
    <location>
        <begin position="1"/>
        <end position="84"/>
    </location>
</feature>
<keyword evidence="5 6" id="KW-0408">Iron</keyword>
<dbReference type="InterPro" id="IPR036909">
    <property type="entry name" value="Cyt_c-like_dom_sf"/>
</dbReference>
<organism evidence="8 9">
    <name type="scientific">Halochromatium glycolicum</name>
    <dbReference type="NCBI Taxonomy" id="85075"/>
    <lineage>
        <taxon>Bacteria</taxon>
        <taxon>Pseudomonadati</taxon>
        <taxon>Pseudomonadota</taxon>
        <taxon>Gammaproteobacteria</taxon>
        <taxon>Chromatiales</taxon>
        <taxon>Chromatiaceae</taxon>
        <taxon>Halochromatium</taxon>
    </lineage>
</organism>
<dbReference type="GO" id="GO:0020037">
    <property type="term" value="F:heme binding"/>
    <property type="evidence" value="ECO:0007669"/>
    <property type="project" value="InterPro"/>
</dbReference>
<dbReference type="InterPro" id="IPR009056">
    <property type="entry name" value="Cyt_c-like_dom"/>
</dbReference>
<evidence type="ECO:0000313" key="8">
    <source>
        <dbReference type="EMBL" id="MBK1706112.1"/>
    </source>
</evidence>
<dbReference type="AlphaFoldDB" id="A0AAJ0U6J8"/>
<dbReference type="PANTHER" id="PTHR40942:SF4">
    <property type="entry name" value="CYTOCHROME C5"/>
    <property type="match status" value="1"/>
</dbReference>
<name>A0AAJ0U6J8_9GAMM</name>